<dbReference type="PATRIC" id="fig|1073353.3.peg.936"/>
<comment type="similarity">
    <text evidence="1">Belongs to the 'phage' integrase family.</text>
</comment>
<dbReference type="Pfam" id="PF00589">
    <property type="entry name" value="Phage_integrase"/>
    <property type="match status" value="1"/>
</dbReference>
<proteinExistence type="inferred from homology"/>
<dbReference type="STRING" id="1073353.H740_04340"/>
<dbReference type="GO" id="GO:0003677">
    <property type="term" value="F:DNA binding"/>
    <property type="evidence" value="ECO:0007669"/>
    <property type="project" value="UniProtKB-KW"/>
</dbReference>
<keyword evidence="4" id="KW-0233">DNA recombination</keyword>
<evidence type="ECO:0000313" key="6">
    <source>
        <dbReference type="EMBL" id="EMG30835.1"/>
    </source>
</evidence>
<dbReference type="RefSeq" id="WP_002951664.1">
    <property type="nucleotide sequence ID" value="NZ_AOTD01000113.1"/>
</dbReference>
<dbReference type="Pfam" id="PF14659">
    <property type="entry name" value="Phage_int_SAM_3"/>
    <property type="match status" value="1"/>
</dbReference>
<dbReference type="InterPro" id="IPR011010">
    <property type="entry name" value="DNA_brk_join_enz"/>
</dbReference>
<dbReference type="InterPro" id="IPR010998">
    <property type="entry name" value="Integrase_recombinase_N"/>
</dbReference>
<name>M3GZF9_9BACT</name>
<dbReference type="Gene3D" id="1.10.443.10">
    <property type="entry name" value="Intergrase catalytic core"/>
    <property type="match status" value="1"/>
</dbReference>
<evidence type="ECO:0000313" key="7">
    <source>
        <dbReference type="Proteomes" id="UP000011782"/>
    </source>
</evidence>
<dbReference type="GO" id="GO:0006310">
    <property type="term" value="P:DNA recombination"/>
    <property type="evidence" value="ECO:0007669"/>
    <property type="project" value="UniProtKB-KW"/>
</dbReference>
<keyword evidence="2" id="KW-0229">DNA integration</keyword>
<dbReference type="Proteomes" id="UP000011782">
    <property type="component" value="Unassembled WGS sequence"/>
</dbReference>
<accession>M3GZF9</accession>
<sequence length="360" mass="41446">MKNSGGFKVRNGIIYVFGTINKKRYRFSTGKSATSENLRWVARNYWSVLLQKIDEKEKAKEASLSIEAFLLEMLELSKHKRSETAQNEYISKTKRLIAPYFGKFNMADIRPIDIEKWQNELLRKYSTVTVRRAKTLLNFALNKAVLNDIIPKNPCASVDNFRVTINKKEPYTIDEMSKILRSATGWFGIFLHVAFATGLRTGELIALKWEDIDLERNIIFVRRAIVRGEVSTGGATKNHDRIAVIPENFADMLKGYDSKSEWLFPTRKGEPFKEGGSLTRMYFKPLLERIGVKYKTLYATRHTFVSLLRNSGINKDLVAELAGHSSQISDKHYYKAEITPEKIRSINNVFFNIRAQIRAQ</sequence>
<dbReference type="SUPFAM" id="SSF56349">
    <property type="entry name" value="DNA breaking-rejoining enzymes"/>
    <property type="match status" value="1"/>
</dbReference>
<dbReference type="PROSITE" id="PS51898">
    <property type="entry name" value="TYR_RECOMBINASE"/>
    <property type="match status" value="1"/>
</dbReference>
<evidence type="ECO:0000256" key="4">
    <source>
        <dbReference type="ARBA" id="ARBA00023172"/>
    </source>
</evidence>
<dbReference type="InterPro" id="IPR004107">
    <property type="entry name" value="Integrase_SAM-like_N"/>
</dbReference>
<dbReference type="AlphaFoldDB" id="M3GZF9"/>
<dbReference type="InterPro" id="IPR013762">
    <property type="entry name" value="Integrase-like_cat_sf"/>
</dbReference>
<organism evidence="6 7">
    <name type="scientific">Campylobacter showae CC57C</name>
    <dbReference type="NCBI Taxonomy" id="1073353"/>
    <lineage>
        <taxon>Bacteria</taxon>
        <taxon>Pseudomonadati</taxon>
        <taxon>Campylobacterota</taxon>
        <taxon>Epsilonproteobacteria</taxon>
        <taxon>Campylobacterales</taxon>
        <taxon>Campylobacteraceae</taxon>
        <taxon>Campylobacter</taxon>
    </lineage>
</organism>
<dbReference type="GO" id="GO:0015074">
    <property type="term" value="P:DNA integration"/>
    <property type="evidence" value="ECO:0007669"/>
    <property type="project" value="UniProtKB-KW"/>
</dbReference>
<gene>
    <name evidence="6" type="ORF">H740_04340</name>
</gene>
<dbReference type="Gene3D" id="1.10.150.130">
    <property type="match status" value="1"/>
</dbReference>
<dbReference type="PANTHER" id="PTHR30629:SF2">
    <property type="entry name" value="PROPHAGE INTEGRASE INTS-RELATED"/>
    <property type="match status" value="1"/>
</dbReference>
<dbReference type="EMBL" id="AOTD01000113">
    <property type="protein sequence ID" value="EMG30835.1"/>
    <property type="molecule type" value="Genomic_DNA"/>
</dbReference>
<evidence type="ECO:0000256" key="3">
    <source>
        <dbReference type="ARBA" id="ARBA00023125"/>
    </source>
</evidence>
<dbReference type="InterPro" id="IPR002104">
    <property type="entry name" value="Integrase_catalytic"/>
</dbReference>
<dbReference type="InterPro" id="IPR050808">
    <property type="entry name" value="Phage_Integrase"/>
</dbReference>
<protein>
    <submittedName>
        <fullName evidence="6">Phage integrase</fullName>
    </submittedName>
</protein>
<dbReference type="PANTHER" id="PTHR30629">
    <property type="entry name" value="PROPHAGE INTEGRASE"/>
    <property type="match status" value="1"/>
</dbReference>
<dbReference type="CDD" id="cd01189">
    <property type="entry name" value="INT_ICEBs1_C_like"/>
    <property type="match status" value="1"/>
</dbReference>
<evidence type="ECO:0000256" key="2">
    <source>
        <dbReference type="ARBA" id="ARBA00022908"/>
    </source>
</evidence>
<keyword evidence="3" id="KW-0238">DNA-binding</keyword>
<evidence type="ECO:0000259" key="5">
    <source>
        <dbReference type="PROSITE" id="PS51898"/>
    </source>
</evidence>
<feature type="domain" description="Tyr recombinase" evidence="5">
    <location>
        <begin position="166"/>
        <end position="348"/>
    </location>
</feature>
<comment type="caution">
    <text evidence="6">The sequence shown here is derived from an EMBL/GenBank/DDBJ whole genome shotgun (WGS) entry which is preliminary data.</text>
</comment>
<evidence type="ECO:0000256" key="1">
    <source>
        <dbReference type="ARBA" id="ARBA00008857"/>
    </source>
</evidence>
<reference evidence="6 7" key="1">
    <citation type="submission" date="2013-02" db="EMBL/GenBank/DDBJ databases">
        <title>Co-occurrence of anaerobic bacteria in colorectal carcinomas.</title>
        <authorList>
            <person name="Holt R.A."/>
            <person name="Warren R.L."/>
            <person name="Allen-Vercoe E."/>
            <person name="Pleasance S."/>
            <person name="Freeman D.J."/>
            <person name="Watson P."/>
            <person name="Moore R."/>
            <person name="Cochrane K."/>
        </authorList>
    </citation>
    <scope>NUCLEOTIDE SEQUENCE [LARGE SCALE GENOMIC DNA]</scope>
    <source>
        <strain evidence="6 7">CC57C</strain>
    </source>
</reference>
<dbReference type="OrthoDB" id="5391994at2"/>